<dbReference type="AlphaFoldDB" id="A0A8H5F8W3"/>
<organism evidence="3 4">
    <name type="scientific">Psilocybe cf. subviscida</name>
    <dbReference type="NCBI Taxonomy" id="2480587"/>
    <lineage>
        <taxon>Eukaryota</taxon>
        <taxon>Fungi</taxon>
        <taxon>Dikarya</taxon>
        <taxon>Basidiomycota</taxon>
        <taxon>Agaricomycotina</taxon>
        <taxon>Agaricomycetes</taxon>
        <taxon>Agaricomycetidae</taxon>
        <taxon>Agaricales</taxon>
        <taxon>Agaricineae</taxon>
        <taxon>Strophariaceae</taxon>
        <taxon>Psilocybe</taxon>
    </lineage>
</organism>
<dbReference type="Proteomes" id="UP000567179">
    <property type="component" value="Unassembled WGS sequence"/>
</dbReference>
<reference evidence="3 4" key="1">
    <citation type="journal article" date="2020" name="ISME J.">
        <title>Uncovering the hidden diversity of litter-decomposition mechanisms in mushroom-forming fungi.</title>
        <authorList>
            <person name="Floudas D."/>
            <person name="Bentzer J."/>
            <person name="Ahren D."/>
            <person name="Johansson T."/>
            <person name="Persson P."/>
            <person name="Tunlid A."/>
        </authorList>
    </citation>
    <scope>NUCLEOTIDE SEQUENCE [LARGE SCALE GENOMIC DNA]</scope>
    <source>
        <strain evidence="3 4">CBS 101986</strain>
    </source>
</reference>
<keyword evidence="1" id="KW-0472">Membrane</keyword>
<feature type="domain" description="DUF6533" evidence="2">
    <location>
        <begin position="3"/>
        <end position="37"/>
    </location>
</feature>
<dbReference type="OrthoDB" id="3350812at2759"/>
<comment type="caution">
    <text evidence="3">The sequence shown here is derived from an EMBL/GenBank/DDBJ whole genome shotgun (WGS) entry which is preliminary data.</text>
</comment>
<name>A0A8H5F8W3_9AGAR</name>
<evidence type="ECO:0000313" key="4">
    <source>
        <dbReference type="Proteomes" id="UP000567179"/>
    </source>
</evidence>
<feature type="transmembrane region" description="Helical" evidence="1">
    <location>
        <begin position="34"/>
        <end position="53"/>
    </location>
</feature>
<protein>
    <recommendedName>
        <fullName evidence="2">DUF6533 domain-containing protein</fullName>
    </recommendedName>
</protein>
<dbReference type="Pfam" id="PF20151">
    <property type="entry name" value="DUF6533"/>
    <property type="match status" value="1"/>
</dbReference>
<keyword evidence="4" id="KW-1185">Reference proteome</keyword>
<dbReference type="InterPro" id="IPR045340">
    <property type="entry name" value="DUF6533"/>
</dbReference>
<accession>A0A8H5F8W3</accession>
<gene>
    <name evidence="3" type="ORF">D9619_004984</name>
</gene>
<keyword evidence="1" id="KW-1133">Transmembrane helix</keyword>
<keyword evidence="1" id="KW-0812">Transmembrane</keyword>
<evidence type="ECO:0000259" key="2">
    <source>
        <dbReference type="Pfam" id="PF20151"/>
    </source>
</evidence>
<dbReference type="EMBL" id="JAACJJ010000014">
    <property type="protein sequence ID" value="KAF5327508.1"/>
    <property type="molecule type" value="Genomic_DNA"/>
</dbReference>
<sequence>MPVYDTLLTLDQEIQAIWQSKWNYARALYVLTRYSSFVEAGLLIALIMTIRTWAVWEKKRTTKYILVLTYIALILSGVAVSGKFVRKLEFYCLD</sequence>
<evidence type="ECO:0000256" key="1">
    <source>
        <dbReference type="SAM" id="Phobius"/>
    </source>
</evidence>
<proteinExistence type="predicted"/>
<evidence type="ECO:0000313" key="3">
    <source>
        <dbReference type="EMBL" id="KAF5327508.1"/>
    </source>
</evidence>
<feature type="transmembrane region" description="Helical" evidence="1">
    <location>
        <begin position="65"/>
        <end position="85"/>
    </location>
</feature>